<dbReference type="OrthoDB" id="6718861at2759"/>
<feature type="site" description="Important for catalysis" evidence="8">
    <location>
        <position position="206"/>
    </location>
</feature>
<evidence type="ECO:0000256" key="6">
    <source>
        <dbReference type="PIRSR" id="PIRSR000185-1"/>
    </source>
</evidence>
<dbReference type="InterPro" id="IPR036291">
    <property type="entry name" value="NAD(P)-bd_dom_sf"/>
</dbReference>
<organism evidence="11 12">
    <name type="scientific">Gracilariopsis chorda</name>
    <dbReference type="NCBI Taxonomy" id="448386"/>
    <lineage>
        <taxon>Eukaryota</taxon>
        <taxon>Rhodophyta</taxon>
        <taxon>Florideophyceae</taxon>
        <taxon>Rhodymeniophycidae</taxon>
        <taxon>Gracilariales</taxon>
        <taxon>Gracilariaceae</taxon>
        <taxon>Gracilariopsis</taxon>
    </lineage>
</organism>
<dbReference type="GO" id="GO:0004352">
    <property type="term" value="F:glutamate dehydrogenase (NAD+) activity"/>
    <property type="evidence" value="ECO:0007669"/>
    <property type="project" value="TreeGrafter"/>
</dbReference>
<feature type="binding site" evidence="7">
    <location>
        <position position="128"/>
    </location>
    <ligand>
        <name>substrate</name>
    </ligand>
</feature>
<dbReference type="SUPFAM" id="SSF53223">
    <property type="entry name" value="Aminoacid dehydrogenase-like, N-terminal domain"/>
    <property type="match status" value="1"/>
</dbReference>
<evidence type="ECO:0000256" key="7">
    <source>
        <dbReference type="PIRSR" id="PIRSR000185-2"/>
    </source>
</evidence>
<dbReference type="Gene3D" id="3.40.50.720">
    <property type="entry name" value="NAD(P)-binding Rossmann-like Domain"/>
    <property type="match status" value="1"/>
</dbReference>
<dbReference type="SUPFAM" id="SSF51735">
    <property type="entry name" value="NAD(P)-binding Rossmann-fold domains"/>
    <property type="match status" value="1"/>
</dbReference>
<dbReference type="AlphaFoldDB" id="A0A2V3J4H2"/>
<feature type="domain" description="Glutamate/phenylalanine/leucine/valine/L-tryptophan dehydrogenase C-terminal" evidence="10">
    <location>
        <begin position="245"/>
        <end position="532"/>
    </location>
</feature>
<evidence type="ECO:0000256" key="8">
    <source>
        <dbReference type="PIRSR" id="PIRSR000185-3"/>
    </source>
</evidence>
<dbReference type="STRING" id="448386.A0A2V3J4H2"/>
<feature type="binding site" evidence="7">
    <location>
        <position position="252"/>
    </location>
    <ligand>
        <name>NAD(+)</name>
        <dbReference type="ChEBI" id="CHEBI:57540"/>
    </ligand>
</feature>
<dbReference type="EMBL" id="NBIV01000006">
    <property type="protein sequence ID" value="PXF49351.1"/>
    <property type="molecule type" value="Genomic_DNA"/>
</dbReference>
<evidence type="ECO:0000313" key="11">
    <source>
        <dbReference type="EMBL" id="PXF49351.1"/>
    </source>
</evidence>
<dbReference type="PRINTS" id="PR00082">
    <property type="entry name" value="GLFDHDRGNASE"/>
</dbReference>
<evidence type="ECO:0000256" key="9">
    <source>
        <dbReference type="RuleBase" id="RU004417"/>
    </source>
</evidence>
<proteinExistence type="inferred from homology"/>
<comment type="catalytic activity">
    <reaction evidence="3">
        <text>L-glutamate + NAD(+) + H2O = 2-oxoglutarate + NH4(+) + NADH + H(+)</text>
        <dbReference type="Rhea" id="RHEA:15133"/>
        <dbReference type="ChEBI" id="CHEBI:15377"/>
        <dbReference type="ChEBI" id="CHEBI:15378"/>
        <dbReference type="ChEBI" id="CHEBI:16810"/>
        <dbReference type="ChEBI" id="CHEBI:28938"/>
        <dbReference type="ChEBI" id="CHEBI:29985"/>
        <dbReference type="ChEBI" id="CHEBI:57540"/>
        <dbReference type="ChEBI" id="CHEBI:57945"/>
        <dbReference type="EC" id="1.4.1.3"/>
    </reaction>
</comment>
<evidence type="ECO:0000259" key="10">
    <source>
        <dbReference type="SMART" id="SM00839"/>
    </source>
</evidence>
<dbReference type="InterPro" id="IPR033922">
    <property type="entry name" value="NAD_bind_Glu_DH"/>
</dbReference>
<dbReference type="Proteomes" id="UP000247409">
    <property type="component" value="Unassembled WGS sequence"/>
</dbReference>
<dbReference type="PANTHER" id="PTHR11606:SF13">
    <property type="entry name" value="GLUTAMATE DEHYDROGENASE 1, MITOCHONDRIAL"/>
    <property type="match status" value="1"/>
</dbReference>
<evidence type="ECO:0000313" key="12">
    <source>
        <dbReference type="Proteomes" id="UP000247409"/>
    </source>
</evidence>
<reference evidence="11 12" key="1">
    <citation type="journal article" date="2018" name="Mol. Biol. Evol.">
        <title>Analysis of the draft genome of the red seaweed Gracilariopsis chorda provides insights into genome size evolution in Rhodophyta.</title>
        <authorList>
            <person name="Lee J."/>
            <person name="Yang E.C."/>
            <person name="Graf L."/>
            <person name="Yang J.H."/>
            <person name="Qiu H."/>
            <person name="Zel Zion U."/>
            <person name="Chan C.X."/>
            <person name="Stephens T.G."/>
            <person name="Weber A.P.M."/>
            <person name="Boo G.H."/>
            <person name="Boo S.M."/>
            <person name="Kim K.M."/>
            <person name="Shin Y."/>
            <person name="Jung M."/>
            <person name="Lee S.J."/>
            <person name="Yim H.S."/>
            <person name="Lee J.H."/>
            <person name="Bhattacharya D."/>
            <person name="Yoon H.S."/>
        </authorList>
    </citation>
    <scope>NUCLEOTIDE SEQUENCE [LARGE SCALE GENOMIC DNA]</scope>
    <source>
        <strain evidence="11 12">SKKU-2015</strain>
        <tissue evidence="11">Whole body</tissue>
    </source>
</reference>
<evidence type="ECO:0000256" key="4">
    <source>
        <dbReference type="ARBA" id="ARBA00048577"/>
    </source>
</evidence>
<dbReference type="Pfam" id="PF02812">
    <property type="entry name" value="ELFV_dehydrog_N"/>
    <property type="match status" value="1"/>
</dbReference>
<sequence length="535" mass="57812">MSSSSSFIALAKRCAPSLLARGHAFAPAALSHRAALTTRSRPTQSEALPAMPPAIEDEPLSPPTFLQSVNHFFTRAASLTDIEPGLMDVIRACNSVVQFRFPLRRDDGSVEVLTGYRAQHSTHVLPTKGGIRYAPDVNLQEVKALAALMTYKCALVEVPFGGAKGGVCIDRRNYSTEELERVTRRFTHELHARNLIGSGKDVPAPDYGTGPQEMSWIRDTFSQLNPGHMFTAGCVTGKPVGHGGIRGRQSATGLGVFYAIRTMLDQPNILKQVGLSSPGIQGKTFVIQGFGNVGYWTAKFVEEDGGKIVAIGERDGIVYDREKGISIPALKDHLMGNNGSVENFTNEDSPTVRVIPDTDLICGIECDVFVPAALESVIHGDNADMVKAKIIAEAANGPVTADADEILNERGGIAIIPDLLANSMGVMCSYVEWSKNMTGMRLGRLTKRFEESHGRHLVDVLESNGINLSKQQKNNVIAGADEETHVRSGLEDTMIAACEQVVDIAKEKNCSLRDAAYVKALESIAGHYSRAGNWP</sequence>
<dbReference type="GO" id="GO:0006538">
    <property type="term" value="P:L-glutamate catabolic process"/>
    <property type="evidence" value="ECO:0007669"/>
    <property type="project" value="TreeGrafter"/>
</dbReference>
<comment type="catalytic activity">
    <reaction evidence="4">
        <text>L-glutamate + NADP(+) + H2O = 2-oxoglutarate + NH4(+) + NADPH + H(+)</text>
        <dbReference type="Rhea" id="RHEA:11612"/>
        <dbReference type="ChEBI" id="CHEBI:15377"/>
        <dbReference type="ChEBI" id="CHEBI:15378"/>
        <dbReference type="ChEBI" id="CHEBI:16810"/>
        <dbReference type="ChEBI" id="CHEBI:28938"/>
        <dbReference type="ChEBI" id="CHEBI:29985"/>
        <dbReference type="ChEBI" id="CHEBI:57783"/>
        <dbReference type="ChEBI" id="CHEBI:58349"/>
        <dbReference type="EC" id="1.4.1.3"/>
    </reaction>
</comment>
<name>A0A2V3J4H2_9FLOR</name>
<dbReference type="InterPro" id="IPR046346">
    <property type="entry name" value="Aminoacid_DH-like_N_sf"/>
</dbReference>
<dbReference type="GO" id="GO:0000166">
    <property type="term" value="F:nucleotide binding"/>
    <property type="evidence" value="ECO:0007669"/>
    <property type="project" value="UniProtKB-KW"/>
</dbReference>
<dbReference type="GO" id="GO:0005739">
    <property type="term" value="C:mitochondrion"/>
    <property type="evidence" value="ECO:0007669"/>
    <property type="project" value="TreeGrafter"/>
</dbReference>
<accession>A0A2V3J4H2</accession>
<dbReference type="SMART" id="SM00839">
    <property type="entry name" value="ELFV_dehydrog"/>
    <property type="match status" value="1"/>
</dbReference>
<evidence type="ECO:0000256" key="1">
    <source>
        <dbReference type="ARBA" id="ARBA00006382"/>
    </source>
</evidence>
<dbReference type="Pfam" id="PF00208">
    <property type="entry name" value="ELFV_dehydrog"/>
    <property type="match status" value="1"/>
</dbReference>
<keyword evidence="7" id="KW-0520">NAD</keyword>
<gene>
    <name evidence="11" type="ORF">BWQ96_00925</name>
</gene>
<dbReference type="PANTHER" id="PTHR11606">
    <property type="entry name" value="GLUTAMATE DEHYDROGENASE"/>
    <property type="match status" value="1"/>
</dbReference>
<dbReference type="InterPro" id="IPR014362">
    <property type="entry name" value="Glu_DH"/>
</dbReference>
<comment type="similarity">
    <text evidence="1 5 9">Belongs to the Glu/Leu/Phe/Val dehydrogenases family.</text>
</comment>
<evidence type="ECO:0000256" key="2">
    <source>
        <dbReference type="ARBA" id="ARBA00023002"/>
    </source>
</evidence>
<dbReference type="InterPro" id="IPR006096">
    <property type="entry name" value="Glu/Leu/Phe/Val/Trp_DH_C"/>
</dbReference>
<feature type="binding site" evidence="7">
    <location>
        <position position="292"/>
    </location>
    <ligand>
        <name>NAD(+)</name>
        <dbReference type="ChEBI" id="CHEBI:57540"/>
    </ligand>
</feature>
<dbReference type="InterPro" id="IPR006095">
    <property type="entry name" value="Glu/Leu/Phe/Val/Trp_DH"/>
</dbReference>
<keyword evidence="7" id="KW-0547">Nucleotide-binding</keyword>
<dbReference type="InterPro" id="IPR006097">
    <property type="entry name" value="Glu/Leu/Phe/Val/Trp_DH_dimer"/>
</dbReference>
<dbReference type="CDD" id="cd01076">
    <property type="entry name" value="NAD_bind_1_Glu_DH"/>
    <property type="match status" value="1"/>
</dbReference>
<keyword evidence="2 5" id="KW-0560">Oxidoreductase</keyword>
<evidence type="ECO:0000256" key="3">
    <source>
        <dbReference type="ARBA" id="ARBA00047867"/>
    </source>
</evidence>
<dbReference type="Gene3D" id="3.40.50.10860">
    <property type="entry name" value="Leucine Dehydrogenase, chain A, domain 1"/>
    <property type="match status" value="1"/>
</dbReference>
<feature type="active site" description="Proton donor" evidence="6">
    <location>
        <position position="164"/>
    </location>
</feature>
<evidence type="ECO:0000256" key="5">
    <source>
        <dbReference type="PIRNR" id="PIRNR000185"/>
    </source>
</evidence>
<comment type="caution">
    <text evidence="11">The sequence shown here is derived from an EMBL/GenBank/DDBJ whole genome shotgun (WGS) entry which is preliminary data.</text>
</comment>
<feature type="binding site" evidence="7">
    <location>
        <position position="429"/>
    </location>
    <ligand>
        <name>substrate</name>
    </ligand>
</feature>
<feature type="binding site" evidence="7">
    <location>
        <position position="152"/>
    </location>
    <ligand>
        <name>substrate</name>
    </ligand>
</feature>
<protein>
    <recommendedName>
        <fullName evidence="5">Glutamate dehydrogenase</fullName>
    </recommendedName>
</protein>
<dbReference type="PIRSF" id="PIRSF000185">
    <property type="entry name" value="Glu_DH"/>
    <property type="match status" value="1"/>
</dbReference>
<keyword evidence="12" id="KW-1185">Reference proteome</keyword>